<evidence type="ECO:0000313" key="8">
    <source>
        <dbReference type="Proteomes" id="UP001055439"/>
    </source>
</evidence>
<proteinExistence type="inferred from homology"/>
<evidence type="ECO:0000259" key="6">
    <source>
        <dbReference type="Pfam" id="PF13193"/>
    </source>
</evidence>
<comment type="catalytic activity">
    <reaction evidence="5">
        <text>(E)-4-coumarate + ATP + CoA = (E)-4-coumaroyl-CoA + AMP + diphosphate</text>
        <dbReference type="Rhea" id="RHEA:19641"/>
        <dbReference type="ChEBI" id="CHEBI:12876"/>
        <dbReference type="ChEBI" id="CHEBI:30616"/>
        <dbReference type="ChEBI" id="CHEBI:33019"/>
        <dbReference type="ChEBI" id="CHEBI:57287"/>
        <dbReference type="ChEBI" id="CHEBI:85008"/>
        <dbReference type="ChEBI" id="CHEBI:456215"/>
        <dbReference type="EC" id="6.2.1.12"/>
    </reaction>
    <physiologicalReaction direction="left-to-right" evidence="5">
        <dbReference type="Rhea" id="RHEA:19642"/>
    </physiologicalReaction>
</comment>
<dbReference type="AlphaFoldDB" id="A0A9E7FQL6"/>
<dbReference type="SUPFAM" id="SSF56801">
    <property type="entry name" value="Acetyl-CoA synthetase-like"/>
    <property type="match status" value="1"/>
</dbReference>
<feature type="domain" description="AMP-binding enzyme C-terminal" evidence="6">
    <location>
        <begin position="8"/>
        <end position="81"/>
    </location>
</feature>
<evidence type="ECO:0000313" key="7">
    <source>
        <dbReference type="EMBL" id="URD99412.1"/>
    </source>
</evidence>
<dbReference type="Pfam" id="PF13193">
    <property type="entry name" value="AMP-binding_C"/>
    <property type="match status" value="1"/>
</dbReference>
<dbReference type="EMBL" id="CP097506">
    <property type="protein sequence ID" value="URD99412.1"/>
    <property type="molecule type" value="Genomic_DNA"/>
</dbReference>
<protein>
    <recommendedName>
        <fullName evidence="2">4-coumarate--CoA ligase</fullName>
        <ecNumber evidence="2">6.2.1.12</ecNumber>
    </recommendedName>
</protein>
<dbReference type="InterPro" id="IPR025110">
    <property type="entry name" value="AMP-bd_C"/>
</dbReference>
<dbReference type="PANTHER" id="PTHR24096">
    <property type="entry name" value="LONG-CHAIN-FATTY-ACID--COA LIGASE"/>
    <property type="match status" value="1"/>
</dbReference>
<name>A0A9E7FQL6_9LILI</name>
<evidence type="ECO:0000256" key="1">
    <source>
        <dbReference type="ARBA" id="ARBA00006432"/>
    </source>
</evidence>
<dbReference type="Gene3D" id="3.30.300.30">
    <property type="match status" value="1"/>
</dbReference>
<organism evidence="7 8">
    <name type="scientific">Musa troglodytarum</name>
    <name type="common">fe'i banana</name>
    <dbReference type="NCBI Taxonomy" id="320322"/>
    <lineage>
        <taxon>Eukaryota</taxon>
        <taxon>Viridiplantae</taxon>
        <taxon>Streptophyta</taxon>
        <taxon>Embryophyta</taxon>
        <taxon>Tracheophyta</taxon>
        <taxon>Spermatophyta</taxon>
        <taxon>Magnoliopsida</taxon>
        <taxon>Liliopsida</taxon>
        <taxon>Zingiberales</taxon>
        <taxon>Musaceae</taxon>
        <taxon>Musa</taxon>
    </lineage>
</organism>
<dbReference type="GO" id="GO:0016207">
    <property type="term" value="F:4-coumarate-CoA ligase activity"/>
    <property type="evidence" value="ECO:0007669"/>
    <property type="project" value="UniProtKB-EC"/>
</dbReference>
<evidence type="ECO:0000256" key="4">
    <source>
        <dbReference type="ARBA" id="ARBA00022840"/>
    </source>
</evidence>
<accession>A0A9E7FQL6</accession>
<evidence type="ECO:0000256" key="3">
    <source>
        <dbReference type="ARBA" id="ARBA00022598"/>
    </source>
</evidence>
<reference evidence="7" key="1">
    <citation type="submission" date="2022-05" db="EMBL/GenBank/DDBJ databases">
        <title>The Musa troglodytarum L. genome provides insights into the mechanism of non-climacteric behaviour and enrichment of carotenoids.</title>
        <authorList>
            <person name="Wang J."/>
        </authorList>
    </citation>
    <scope>NUCLEOTIDE SEQUENCE</scope>
    <source>
        <tissue evidence="7">Leaf</tissue>
    </source>
</reference>
<keyword evidence="4" id="KW-0547">Nucleotide-binding</keyword>
<dbReference type="Proteomes" id="UP001055439">
    <property type="component" value="Chromosome 4"/>
</dbReference>
<sequence>MRTLCRMKDEVAGEVPVAFVVRPGGSQITEDEIQRYVSKQVNQGMLHRLGPLQARVDEVVFYKRINKVFFTEAIPKAPSGKILRKDLRAKLESQFPSA</sequence>
<dbReference type="GO" id="GO:0005524">
    <property type="term" value="F:ATP binding"/>
    <property type="evidence" value="ECO:0007669"/>
    <property type="project" value="UniProtKB-KW"/>
</dbReference>
<gene>
    <name evidence="7" type="ORF">MUK42_27990</name>
</gene>
<keyword evidence="4" id="KW-0067">ATP-binding</keyword>
<dbReference type="InterPro" id="IPR045851">
    <property type="entry name" value="AMP-bd_C_sf"/>
</dbReference>
<evidence type="ECO:0000256" key="5">
    <source>
        <dbReference type="ARBA" id="ARBA00034252"/>
    </source>
</evidence>
<dbReference type="PANTHER" id="PTHR24096:SF149">
    <property type="entry name" value="AMP-BINDING DOMAIN-CONTAINING PROTEIN-RELATED"/>
    <property type="match status" value="1"/>
</dbReference>
<dbReference type="OrthoDB" id="10253869at2759"/>
<dbReference type="EC" id="6.2.1.12" evidence="2"/>
<evidence type="ECO:0000256" key="2">
    <source>
        <dbReference type="ARBA" id="ARBA00012959"/>
    </source>
</evidence>
<keyword evidence="8" id="KW-1185">Reference proteome</keyword>
<comment type="similarity">
    <text evidence="1">Belongs to the ATP-dependent AMP-binding enzyme family.</text>
</comment>
<keyword evidence="3" id="KW-0436">Ligase</keyword>